<feature type="active site" evidence="6">
    <location>
        <position position="30"/>
    </location>
</feature>
<keyword evidence="5 6" id="KW-0378">Hydrolase</keyword>
<evidence type="ECO:0000256" key="1">
    <source>
        <dbReference type="ARBA" id="ARBA00000707"/>
    </source>
</evidence>
<dbReference type="EMBL" id="JASMQC010000039">
    <property type="protein sequence ID" value="KAK1930390.1"/>
    <property type="molecule type" value="Genomic_DNA"/>
</dbReference>
<feature type="domain" description="Josephin" evidence="7">
    <location>
        <begin position="17"/>
        <end position="185"/>
    </location>
</feature>
<evidence type="ECO:0000256" key="4">
    <source>
        <dbReference type="ARBA" id="ARBA00022786"/>
    </source>
</evidence>
<feature type="active site" evidence="6">
    <location>
        <position position="151"/>
    </location>
</feature>
<evidence type="ECO:0000256" key="2">
    <source>
        <dbReference type="ARBA" id="ARBA00012759"/>
    </source>
</evidence>
<keyword evidence="4" id="KW-0833">Ubl conjugation pathway</keyword>
<dbReference type="EC" id="3.4.19.12" evidence="2"/>
<evidence type="ECO:0000256" key="3">
    <source>
        <dbReference type="ARBA" id="ARBA00022670"/>
    </source>
</evidence>
<dbReference type="PROSITE" id="PS50957">
    <property type="entry name" value="JOSEPHIN"/>
    <property type="match status" value="1"/>
</dbReference>
<evidence type="ECO:0000256" key="6">
    <source>
        <dbReference type="PROSITE-ProRule" id="PRU00331"/>
    </source>
</evidence>
<name>A0AAD9G245_9STRA</name>
<evidence type="ECO:0000313" key="8">
    <source>
        <dbReference type="EMBL" id="KAK1930390.1"/>
    </source>
</evidence>
<protein>
    <recommendedName>
        <fullName evidence="2">ubiquitinyl hydrolase 1</fullName>
        <ecNumber evidence="2">3.4.19.12</ecNumber>
    </recommendedName>
</protein>
<evidence type="ECO:0000313" key="9">
    <source>
        <dbReference type="Proteomes" id="UP001259832"/>
    </source>
</evidence>
<dbReference type="InterPro" id="IPR006155">
    <property type="entry name" value="Josephin"/>
</dbReference>
<dbReference type="GO" id="GO:0004843">
    <property type="term" value="F:cysteine-type deubiquitinase activity"/>
    <property type="evidence" value="ECO:0007669"/>
    <property type="project" value="UniProtKB-EC"/>
</dbReference>
<dbReference type="Proteomes" id="UP001259832">
    <property type="component" value="Unassembled WGS sequence"/>
</dbReference>
<gene>
    <name evidence="8" type="ORF">P3T76_014061</name>
</gene>
<dbReference type="GO" id="GO:0006508">
    <property type="term" value="P:proteolysis"/>
    <property type="evidence" value="ECO:0007669"/>
    <property type="project" value="UniProtKB-KW"/>
</dbReference>
<reference evidence="8" key="1">
    <citation type="submission" date="2023-08" db="EMBL/GenBank/DDBJ databases">
        <title>Reference Genome Resource for the Citrus Pathogen Phytophthora citrophthora.</title>
        <authorList>
            <person name="Moller H."/>
            <person name="Coetzee B."/>
            <person name="Rose L.J."/>
            <person name="Van Niekerk J.M."/>
        </authorList>
    </citation>
    <scope>NUCLEOTIDE SEQUENCE</scope>
    <source>
        <strain evidence="8">STE-U-9442</strain>
    </source>
</reference>
<evidence type="ECO:0000259" key="7">
    <source>
        <dbReference type="PROSITE" id="PS50957"/>
    </source>
</evidence>
<dbReference type="GO" id="GO:0016579">
    <property type="term" value="P:protein deubiquitination"/>
    <property type="evidence" value="ECO:0007669"/>
    <property type="project" value="InterPro"/>
</dbReference>
<feature type="active site" evidence="6">
    <location>
        <position position="136"/>
    </location>
</feature>
<comment type="catalytic activity">
    <reaction evidence="1">
        <text>Thiol-dependent hydrolysis of ester, thioester, amide, peptide and isopeptide bonds formed by the C-terminal Gly of ubiquitin (a 76-residue protein attached to proteins as an intracellular targeting signal).</text>
        <dbReference type="EC" id="3.4.19.12"/>
    </reaction>
</comment>
<accession>A0AAD9G245</accession>
<proteinExistence type="predicted"/>
<evidence type="ECO:0000256" key="5">
    <source>
        <dbReference type="ARBA" id="ARBA00022801"/>
    </source>
</evidence>
<sequence length="185" mass="20505">MQSIEKRERRTRGGPVCQNQSGTSEKYSLCGLYSVNNAVQSRDFLSVEGLAPIVHRLNAAAEEQGSDSHGDVKYGGYSTAALHEALRAKGFQLRYLNKTSTFNCSAKKWFKKLALSKVKHLIIIGRASGQAEGTWHCIARAKVGEKFYFIDSDEFDYKPSTEAGLRHFFAEVSGIYAVEAIKSSE</sequence>
<keyword evidence="3" id="KW-0645">Protease</keyword>
<dbReference type="AlphaFoldDB" id="A0AAD9G245"/>
<keyword evidence="9" id="KW-1185">Reference proteome</keyword>
<comment type="caution">
    <text evidence="8">The sequence shown here is derived from an EMBL/GenBank/DDBJ whole genome shotgun (WGS) entry which is preliminary data.</text>
</comment>
<organism evidence="8 9">
    <name type="scientific">Phytophthora citrophthora</name>
    <dbReference type="NCBI Taxonomy" id="4793"/>
    <lineage>
        <taxon>Eukaryota</taxon>
        <taxon>Sar</taxon>
        <taxon>Stramenopiles</taxon>
        <taxon>Oomycota</taxon>
        <taxon>Peronosporomycetes</taxon>
        <taxon>Peronosporales</taxon>
        <taxon>Peronosporaceae</taxon>
        <taxon>Phytophthora</taxon>
    </lineage>
</organism>